<evidence type="ECO:0000259" key="2">
    <source>
        <dbReference type="Pfam" id="PF19314"/>
    </source>
</evidence>
<sequence>MSWLVKLAPRSSVRSKIDPIAAAMDSALDSGMADPETCTMVFQNHWQQVLKILEAKPGSKTGDGSPPILSPDEANTVRNNAEQMTWLLAREAAPLDGGLGPVLDFALSEDVLQRLLCWSRQCPDGEASDEARLALLKQFEILACQARQPLLCHKPVLQPLLNLLSDCAQSGSPKVESSLLVLLGQLCSAMSKNPTLLELVFHCGAPPLASPNHNPPPCTPVFTLLISYIHRDGQLGQQARDAMLLVMTLSTENDLLGRRITKESDFCPVLASGLSGLYSSLPRKMEATSDDWHALQPEDCAGVPALVRFMTALDFCNAVLQVAHEDVKQQLVKYIYNGFLIPVLGPALHKSSVEELIASTAYLDLFLRSISEPSLFCAFLHFVLLHQYDDVPVLDTLISRIASNSRLCMVSLALFRTLLDLNCEDVVLQLVFRYLIPCTHVMASQRGAMRDVDMYSMATRRMLGLVPSCCKHEVIPTRADKEEIMPEKGPFVTMLFSKLENMLQNSLYVNLLLTGIIVQLASFPQPLLRSFLLNTTMVFQPSVKSLVQVLGTVKQRVESYAANYAEFPLMVQRAMQYLVARGQAGTGESPLFVPLPRRPEAFGKGKHFTAPHYVKLVITYHRFFD</sequence>
<name>A0A8C4QAM9_EPTBU</name>
<dbReference type="Pfam" id="PF19314">
    <property type="entry name" value="DUF5917"/>
    <property type="match status" value="1"/>
</dbReference>
<accession>A0A8C4QAM9</accession>
<evidence type="ECO:0000313" key="3">
    <source>
        <dbReference type="Ensembl" id="ENSEBUP00000012511.1"/>
    </source>
</evidence>
<dbReference type="InterPro" id="IPR016024">
    <property type="entry name" value="ARM-type_fold"/>
</dbReference>
<keyword evidence="4" id="KW-1185">Reference proteome</keyword>
<dbReference type="InterPro" id="IPR019384">
    <property type="entry name" value="FHIP"/>
</dbReference>
<dbReference type="Ensembl" id="ENSEBUT00000013087.1">
    <property type="protein sequence ID" value="ENSEBUP00000012511.1"/>
    <property type="gene ID" value="ENSEBUG00000007926.1"/>
</dbReference>
<dbReference type="Pfam" id="PF10257">
    <property type="entry name" value="RAI16-like"/>
    <property type="match status" value="1"/>
</dbReference>
<dbReference type="InterPro" id="IPR045669">
    <property type="entry name" value="FHIP_C"/>
</dbReference>
<dbReference type="SUPFAM" id="SSF48371">
    <property type="entry name" value="ARM repeat"/>
    <property type="match status" value="1"/>
</dbReference>
<reference evidence="3" key="2">
    <citation type="submission" date="2025-09" db="UniProtKB">
        <authorList>
            <consortium name="Ensembl"/>
        </authorList>
    </citation>
    <scope>IDENTIFICATION</scope>
</reference>
<dbReference type="PANTHER" id="PTHR21705:SF11">
    <property type="entry name" value="FHIP FAMILY PROTEIN CG3558"/>
    <property type="match status" value="1"/>
</dbReference>
<organism evidence="3 4">
    <name type="scientific">Eptatretus burgeri</name>
    <name type="common">Inshore hagfish</name>
    <dbReference type="NCBI Taxonomy" id="7764"/>
    <lineage>
        <taxon>Eukaryota</taxon>
        <taxon>Metazoa</taxon>
        <taxon>Chordata</taxon>
        <taxon>Craniata</taxon>
        <taxon>Vertebrata</taxon>
        <taxon>Cyclostomata</taxon>
        <taxon>Myxini</taxon>
        <taxon>Myxiniformes</taxon>
        <taxon>Myxinidae</taxon>
        <taxon>Eptatretinae</taxon>
        <taxon>Eptatretus</taxon>
    </lineage>
</organism>
<feature type="domain" description="FHF complex subunit HOOK-interacting protein C-terminal" evidence="2">
    <location>
        <begin position="489"/>
        <end position="580"/>
    </location>
</feature>
<evidence type="ECO:0000256" key="1">
    <source>
        <dbReference type="ARBA" id="ARBA00024336"/>
    </source>
</evidence>
<evidence type="ECO:0000313" key="4">
    <source>
        <dbReference type="Proteomes" id="UP000694388"/>
    </source>
</evidence>
<reference evidence="3" key="1">
    <citation type="submission" date="2025-08" db="UniProtKB">
        <authorList>
            <consortium name="Ensembl"/>
        </authorList>
    </citation>
    <scope>IDENTIFICATION</scope>
</reference>
<proteinExistence type="inferred from homology"/>
<dbReference type="Proteomes" id="UP000694388">
    <property type="component" value="Unplaced"/>
</dbReference>
<comment type="similarity">
    <text evidence="1">Belongs to the FHIP family.</text>
</comment>
<dbReference type="GeneTree" id="ENSGT00950000182936"/>
<dbReference type="AlphaFoldDB" id="A0A8C4QAM9"/>
<protein>
    <recommendedName>
        <fullName evidence="2">FHF complex subunit HOOK-interacting protein C-terminal domain-containing protein</fullName>
    </recommendedName>
</protein>
<dbReference type="PANTHER" id="PTHR21705">
    <property type="entry name" value="RAI16 PROTEIN-RELATED"/>
    <property type="match status" value="1"/>
</dbReference>